<dbReference type="InterPro" id="IPR038901">
    <property type="entry name" value="HEXDC-like"/>
</dbReference>
<proteinExistence type="predicted"/>
<accession>A0A139N496</accession>
<dbReference type="RefSeq" id="WP_061422169.1">
    <property type="nucleotide sequence ID" value="NZ_KQ969062.1"/>
</dbReference>
<dbReference type="InterPro" id="IPR041272">
    <property type="entry name" value="GcnA_N"/>
</dbReference>
<dbReference type="PATRIC" id="fig|45634.12.peg.380"/>
<feature type="domain" description="Glycoside Hydrolase 20C C-terminal" evidence="1">
    <location>
        <begin position="418"/>
        <end position="603"/>
    </location>
</feature>
<comment type="caution">
    <text evidence="3">The sequence shown here is derived from an EMBL/GenBank/DDBJ whole genome shotgun (WGS) entry which is preliminary data.</text>
</comment>
<name>A0A139N496_STRCR</name>
<dbReference type="Pfam" id="PF18229">
    <property type="entry name" value="GcnA_N"/>
    <property type="match status" value="1"/>
</dbReference>
<dbReference type="InterPro" id="IPR017853">
    <property type="entry name" value="GH"/>
</dbReference>
<dbReference type="Pfam" id="PF18088">
    <property type="entry name" value="Glyco_H_20C_C"/>
    <property type="match status" value="1"/>
</dbReference>
<sequence>MATFVGLSSKQERALARLEKYLNLGEIEVSLVPNSAVSIKVEGRQGCYQVSYHKSHQLYRALALLSAALKAGQDEVQIEERAAYEDLAYMADCSRNAVLNLNSAKKMIEVLALMGYSTFELYMEDTYEIEDQPYFGYFRGRYTVAELQEIEDYAADFNLTFVPCIQTLAHLSAFVKWGVKEVQELRDVEDILLIGEEKVYDLIEGMFKTMSQLRTRKINIGMDEAHLVGLGRYLIQHGFQNRSLLMCQHLERVLDIADKYGFHCQMWSDMFFKLMSADGQYDRDVEIPEETRVYLERLKDRVTLVYWDYYQDSEEKYNRNFQNHHKISQDIAFAGGAWKWIGFTPHNHFSRLVAIEANKACRQNHVKEVIVTGWGDNGGETSQFSILPALQIWAELAYRNTLDKLAEHFLVSTGLDVDDFMKVDLANLLPGLPENLSGINPNRYILYQDILCPLLERHIRPEEDSQHFEAAAQSLQEVSRKAGEYSYLFETQTQLNALLALKIAVTSGIQEAYRAGDKACLAELAEKDLPLLYQKVEDFAEQFSRQWQLENKIFGLDTIDIRFGGLLKRIKRAQERLEKYTTGQLDSVEELEQEILPFNDFYGDKDFAATTANQWHTIATASTIYTT</sequence>
<protein>
    <submittedName>
        <fullName evidence="3">Glycosyl hydrolase-related protein</fullName>
    </submittedName>
</protein>
<dbReference type="CDD" id="cd06565">
    <property type="entry name" value="GH20_GcnA-like"/>
    <property type="match status" value="1"/>
</dbReference>
<dbReference type="PANTHER" id="PTHR21040:SF8">
    <property type="entry name" value="BCDNA.GH04120"/>
    <property type="match status" value="1"/>
</dbReference>
<dbReference type="SUPFAM" id="SSF51445">
    <property type="entry name" value="(Trans)glycosidases"/>
    <property type="match status" value="1"/>
</dbReference>
<dbReference type="AlphaFoldDB" id="A0A139N496"/>
<dbReference type="Gene3D" id="3.20.20.80">
    <property type="entry name" value="Glycosidases"/>
    <property type="match status" value="1"/>
</dbReference>
<dbReference type="Gene3D" id="3.30.160.230">
    <property type="entry name" value="N-acetyl-beta-d-glucosaminidase"/>
    <property type="match status" value="1"/>
</dbReference>
<feature type="domain" description="N-acetyl-beta-D-glucosaminidase N-terminal" evidence="2">
    <location>
        <begin position="3"/>
        <end position="80"/>
    </location>
</feature>
<keyword evidence="3" id="KW-0378">Hydrolase</keyword>
<evidence type="ECO:0000313" key="4">
    <source>
        <dbReference type="Proteomes" id="UP000070377"/>
    </source>
</evidence>
<dbReference type="GO" id="GO:0015929">
    <property type="term" value="F:hexosaminidase activity"/>
    <property type="evidence" value="ECO:0007669"/>
    <property type="project" value="InterPro"/>
</dbReference>
<dbReference type="InterPro" id="IPR041063">
    <property type="entry name" value="Glyco_H_20C_C"/>
</dbReference>
<dbReference type="Proteomes" id="UP000070377">
    <property type="component" value="Unassembled WGS sequence"/>
</dbReference>
<dbReference type="STRING" id="45634.SCRDD08_00366"/>
<evidence type="ECO:0000313" key="3">
    <source>
        <dbReference type="EMBL" id="KXT70855.1"/>
    </source>
</evidence>
<organism evidence="3 4">
    <name type="scientific">Streptococcus cristatus</name>
    <dbReference type="NCBI Taxonomy" id="45634"/>
    <lineage>
        <taxon>Bacteria</taxon>
        <taxon>Bacillati</taxon>
        <taxon>Bacillota</taxon>
        <taxon>Bacilli</taxon>
        <taxon>Lactobacillales</taxon>
        <taxon>Streptococcaceae</taxon>
        <taxon>Streptococcus</taxon>
    </lineage>
</organism>
<gene>
    <name evidence="3" type="ORF">SCRDD08_00366</name>
</gene>
<evidence type="ECO:0000259" key="2">
    <source>
        <dbReference type="Pfam" id="PF18229"/>
    </source>
</evidence>
<reference evidence="3 4" key="1">
    <citation type="submission" date="2016-01" db="EMBL/GenBank/DDBJ databases">
        <title>Highly variable Streptococcus oralis are common among viridans streptococci isolated from primates.</title>
        <authorList>
            <person name="Denapaite D."/>
            <person name="Rieger M."/>
            <person name="Koendgen S."/>
            <person name="Brueckner R."/>
            <person name="Ochigava I."/>
            <person name="Kappeler P."/>
            <person name="Maetz-Rensing K."/>
            <person name="Leendertz F."/>
            <person name="Hakenbeck R."/>
        </authorList>
    </citation>
    <scope>NUCLEOTIDE SEQUENCE [LARGE SCALE GENOMIC DNA]</scope>
    <source>
        <strain evidence="3 4">DD08</strain>
    </source>
</reference>
<dbReference type="EMBL" id="LQRD01000018">
    <property type="protein sequence ID" value="KXT70855.1"/>
    <property type="molecule type" value="Genomic_DNA"/>
</dbReference>
<dbReference type="PANTHER" id="PTHR21040">
    <property type="entry name" value="BCDNA.GH04120"/>
    <property type="match status" value="1"/>
</dbReference>
<evidence type="ECO:0000259" key="1">
    <source>
        <dbReference type="Pfam" id="PF18088"/>
    </source>
</evidence>
<dbReference type="Gene3D" id="1.20.120.670">
    <property type="entry name" value="N-acetyl-b-d-glucoasminidase"/>
    <property type="match status" value="1"/>
</dbReference>